<dbReference type="Proteomes" id="UP000828390">
    <property type="component" value="Unassembled WGS sequence"/>
</dbReference>
<protein>
    <submittedName>
        <fullName evidence="1">Uncharacterized protein</fullName>
    </submittedName>
</protein>
<dbReference type="EMBL" id="JAIWYP010000006">
    <property type="protein sequence ID" value="KAH3808495.1"/>
    <property type="molecule type" value="Genomic_DNA"/>
</dbReference>
<name>A0A9D4G0N9_DREPO</name>
<sequence>MISINLPAIDGDAVLIEAMKRSVRFFHKNGVNAFEAVKALMRAGVEPDDIVAVSKGQSNQSLEVLSKYRDVMENIPKDGSRLVTINR</sequence>
<evidence type="ECO:0000313" key="2">
    <source>
        <dbReference type="Proteomes" id="UP000828390"/>
    </source>
</evidence>
<organism evidence="1 2">
    <name type="scientific">Dreissena polymorpha</name>
    <name type="common">Zebra mussel</name>
    <name type="synonym">Mytilus polymorpha</name>
    <dbReference type="NCBI Taxonomy" id="45954"/>
    <lineage>
        <taxon>Eukaryota</taxon>
        <taxon>Metazoa</taxon>
        <taxon>Spiralia</taxon>
        <taxon>Lophotrochozoa</taxon>
        <taxon>Mollusca</taxon>
        <taxon>Bivalvia</taxon>
        <taxon>Autobranchia</taxon>
        <taxon>Heteroconchia</taxon>
        <taxon>Euheterodonta</taxon>
        <taxon>Imparidentia</taxon>
        <taxon>Neoheterodontei</taxon>
        <taxon>Myida</taxon>
        <taxon>Dreissenoidea</taxon>
        <taxon>Dreissenidae</taxon>
        <taxon>Dreissena</taxon>
    </lineage>
</organism>
<evidence type="ECO:0000313" key="1">
    <source>
        <dbReference type="EMBL" id="KAH3808495.1"/>
    </source>
</evidence>
<keyword evidence="2" id="KW-1185">Reference proteome</keyword>
<reference evidence="1" key="1">
    <citation type="journal article" date="2019" name="bioRxiv">
        <title>The Genome of the Zebra Mussel, Dreissena polymorpha: A Resource for Invasive Species Research.</title>
        <authorList>
            <person name="McCartney M.A."/>
            <person name="Auch B."/>
            <person name="Kono T."/>
            <person name="Mallez S."/>
            <person name="Zhang Y."/>
            <person name="Obille A."/>
            <person name="Becker A."/>
            <person name="Abrahante J.E."/>
            <person name="Garbe J."/>
            <person name="Badalamenti J.P."/>
            <person name="Herman A."/>
            <person name="Mangelson H."/>
            <person name="Liachko I."/>
            <person name="Sullivan S."/>
            <person name="Sone E.D."/>
            <person name="Koren S."/>
            <person name="Silverstein K.A.T."/>
            <person name="Beckman K.B."/>
            <person name="Gohl D.M."/>
        </authorList>
    </citation>
    <scope>NUCLEOTIDE SEQUENCE</scope>
    <source>
        <strain evidence="1">Duluth1</strain>
        <tissue evidence="1">Whole animal</tissue>
    </source>
</reference>
<dbReference type="AlphaFoldDB" id="A0A9D4G0N9"/>
<accession>A0A9D4G0N9</accession>
<reference evidence="1" key="2">
    <citation type="submission" date="2020-11" db="EMBL/GenBank/DDBJ databases">
        <authorList>
            <person name="McCartney M.A."/>
            <person name="Auch B."/>
            <person name="Kono T."/>
            <person name="Mallez S."/>
            <person name="Becker A."/>
            <person name="Gohl D.M."/>
            <person name="Silverstein K.A.T."/>
            <person name="Koren S."/>
            <person name="Bechman K.B."/>
            <person name="Herman A."/>
            <person name="Abrahante J.E."/>
            <person name="Garbe J."/>
        </authorList>
    </citation>
    <scope>NUCLEOTIDE SEQUENCE</scope>
    <source>
        <strain evidence="1">Duluth1</strain>
        <tissue evidence="1">Whole animal</tissue>
    </source>
</reference>
<gene>
    <name evidence="1" type="ORF">DPMN_136851</name>
</gene>
<comment type="caution">
    <text evidence="1">The sequence shown here is derived from an EMBL/GenBank/DDBJ whole genome shotgun (WGS) entry which is preliminary data.</text>
</comment>
<proteinExistence type="predicted"/>